<dbReference type="PROSITE" id="PS51421">
    <property type="entry name" value="RAS"/>
    <property type="match status" value="1"/>
</dbReference>
<dbReference type="SUPFAM" id="SSF52540">
    <property type="entry name" value="P-loop containing nucleoside triphosphate hydrolases"/>
    <property type="match status" value="1"/>
</dbReference>
<dbReference type="Pfam" id="PF00071">
    <property type="entry name" value="Ras"/>
    <property type="match status" value="1"/>
</dbReference>
<dbReference type="Gene3D" id="3.40.50.300">
    <property type="entry name" value="P-loop containing nucleotide triphosphate hydrolases"/>
    <property type="match status" value="1"/>
</dbReference>
<dbReference type="OMA" id="TQACFLV"/>
<evidence type="ECO:0000313" key="4">
    <source>
        <dbReference type="EMBL" id="CBJ31756.1"/>
    </source>
</evidence>
<dbReference type="SMART" id="SM00175">
    <property type="entry name" value="RAB"/>
    <property type="match status" value="1"/>
</dbReference>
<dbReference type="FunFam" id="3.40.50.300:FF:001447">
    <property type="entry name" value="Ras-related protein Rab-1B"/>
    <property type="match status" value="1"/>
</dbReference>
<dbReference type="InParanoid" id="D7FUV0"/>
<dbReference type="Proteomes" id="UP000002630">
    <property type="component" value="Linkage Group LG16"/>
</dbReference>
<dbReference type="OrthoDB" id="9989112at2759"/>
<accession>D7FUV0</accession>
<keyword evidence="1" id="KW-0547">Nucleotide-binding</keyword>
<dbReference type="GO" id="GO:0003924">
    <property type="term" value="F:GTPase activity"/>
    <property type="evidence" value="ECO:0007669"/>
    <property type="project" value="InterPro"/>
</dbReference>
<dbReference type="InterPro" id="IPR001806">
    <property type="entry name" value="Small_GTPase"/>
</dbReference>
<dbReference type="NCBIfam" id="TIGR00231">
    <property type="entry name" value="small_GTP"/>
    <property type="match status" value="1"/>
</dbReference>
<dbReference type="EMBL" id="FN648463">
    <property type="protein sequence ID" value="CBJ31756.1"/>
    <property type="molecule type" value="Genomic_DNA"/>
</dbReference>
<reference evidence="4 5" key="1">
    <citation type="journal article" date="2010" name="Nature">
        <title>The Ectocarpus genome and the independent evolution of multicellularity in brown algae.</title>
        <authorList>
            <person name="Cock J.M."/>
            <person name="Sterck L."/>
            <person name="Rouze P."/>
            <person name="Scornet D."/>
            <person name="Allen A.E."/>
            <person name="Amoutzias G."/>
            <person name="Anthouard V."/>
            <person name="Artiguenave F."/>
            <person name="Aury J.M."/>
            <person name="Badger J.H."/>
            <person name="Beszteri B."/>
            <person name="Billiau K."/>
            <person name="Bonnet E."/>
            <person name="Bothwell J.H."/>
            <person name="Bowler C."/>
            <person name="Boyen C."/>
            <person name="Brownlee C."/>
            <person name="Carrano C.J."/>
            <person name="Charrier B."/>
            <person name="Cho G.Y."/>
            <person name="Coelho S.M."/>
            <person name="Collen J."/>
            <person name="Corre E."/>
            <person name="Da Silva C."/>
            <person name="Delage L."/>
            <person name="Delaroque N."/>
            <person name="Dittami S.M."/>
            <person name="Doulbeau S."/>
            <person name="Elias M."/>
            <person name="Farnham G."/>
            <person name="Gachon C.M."/>
            <person name="Gschloessl B."/>
            <person name="Heesch S."/>
            <person name="Jabbari K."/>
            <person name="Jubin C."/>
            <person name="Kawai H."/>
            <person name="Kimura K."/>
            <person name="Kloareg B."/>
            <person name="Kupper F.C."/>
            <person name="Lang D."/>
            <person name="Le Bail A."/>
            <person name="Leblanc C."/>
            <person name="Lerouge P."/>
            <person name="Lohr M."/>
            <person name="Lopez P.J."/>
            <person name="Martens C."/>
            <person name="Maumus F."/>
            <person name="Michel G."/>
            <person name="Miranda-Saavedra D."/>
            <person name="Morales J."/>
            <person name="Moreau H."/>
            <person name="Motomura T."/>
            <person name="Nagasato C."/>
            <person name="Napoli C.A."/>
            <person name="Nelson D.R."/>
            <person name="Nyvall-Collen P."/>
            <person name="Peters A.F."/>
            <person name="Pommier C."/>
            <person name="Potin P."/>
            <person name="Poulain J."/>
            <person name="Quesneville H."/>
            <person name="Read B."/>
            <person name="Rensing S.A."/>
            <person name="Ritter A."/>
            <person name="Rousvoal S."/>
            <person name="Samanta M."/>
            <person name="Samson G."/>
            <person name="Schroeder D.C."/>
            <person name="Segurens B."/>
            <person name="Strittmatter M."/>
            <person name="Tonon T."/>
            <person name="Tregear J.W."/>
            <person name="Valentin K."/>
            <person name="von Dassow P."/>
            <person name="Yamagishi T."/>
            <person name="Van de Peer Y."/>
            <person name="Wincker P."/>
        </authorList>
    </citation>
    <scope>NUCLEOTIDE SEQUENCE [LARGE SCALE GENOMIC DNA]</scope>
    <source>
        <strain evidence="5">Ec32 / CCAP1310/4</strain>
    </source>
</reference>
<keyword evidence="2" id="KW-0342">GTP-binding</keyword>
<dbReference type="EMBL" id="FN649741">
    <property type="protein sequence ID" value="CBJ31756.1"/>
    <property type="molecule type" value="Genomic_DNA"/>
</dbReference>
<dbReference type="InterPro" id="IPR005225">
    <property type="entry name" value="Small_GTP-bd"/>
</dbReference>
<keyword evidence="5" id="KW-1185">Reference proteome</keyword>
<proteinExistence type="predicted"/>
<dbReference type="PANTHER" id="PTHR47977">
    <property type="entry name" value="RAS-RELATED PROTEIN RAB"/>
    <property type="match status" value="1"/>
</dbReference>
<evidence type="ECO:0000256" key="1">
    <source>
        <dbReference type="ARBA" id="ARBA00022741"/>
    </source>
</evidence>
<sequence>MPEGTARWPSGGMRRKSKGVDDLYTSRAREAPQKKLWCVRMKIISMGALGVGKSCLIKRFCEERFVSKYISTIGIDYGVKPVTVNGESVRINFWDLSGHPDFFEIRNEFYKDSQGAVLVYDVANRASFEELEQWLVEAADFGAGGIPMAVCANKIDKRRVVSEEEGQRWAKDHGFTYFETSACSGVNVGASFSNLFEKALAQMKDP</sequence>
<gene>
    <name evidence="4" type="primary">RJL</name>
    <name evidence="4" type="ORF">Esi_0279_0036</name>
</gene>
<organism evidence="4 5">
    <name type="scientific">Ectocarpus siliculosus</name>
    <name type="common">Brown alga</name>
    <name type="synonym">Conferva siliculosa</name>
    <dbReference type="NCBI Taxonomy" id="2880"/>
    <lineage>
        <taxon>Eukaryota</taxon>
        <taxon>Sar</taxon>
        <taxon>Stramenopiles</taxon>
        <taxon>Ochrophyta</taxon>
        <taxon>PX clade</taxon>
        <taxon>Phaeophyceae</taxon>
        <taxon>Ectocarpales</taxon>
        <taxon>Ectocarpaceae</taxon>
        <taxon>Ectocarpus</taxon>
    </lineage>
</organism>
<dbReference type="eggNOG" id="KOG0098">
    <property type="taxonomic scope" value="Eukaryota"/>
</dbReference>
<name>D7FUV0_ECTSI</name>
<feature type="region of interest" description="Disordered" evidence="3">
    <location>
        <begin position="1"/>
        <end position="20"/>
    </location>
</feature>
<dbReference type="CDD" id="cd04119">
    <property type="entry name" value="RJL"/>
    <property type="match status" value="1"/>
</dbReference>
<dbReference type="AlphaFoldDB" id="D7FUV0"/>
<dbReference type="GO" id="GO:0005525">
    <property type="term" value="F:GTP binding"/>
    <property type="evidence" value="ECO:0007669"/>
    <property type="project" value="UniProtKB-KW"/>
</dbReference>
<evidence type="ECO:0000256" key="2">
    <source>
        <dbReference type="ARBA" id="ARBA00023134"/>
    </source>
</evidence>
<evidence type="ECO:0000313" key="5">
    <source>
        <dbReference type="Proteomes" id="UP000002630"/>
    </source>
</evidence>
<dbReference type="PRINTS" id="PR00449">
    <property type="entry name" value="RASTRNSFRMNG"/>
</dbReference>
<dbReference type="STRING" id="2880.D7FUV0"/>
<dbReference type="InterPro" id="IPR027417">
    <property type="entry name" value="P-loop_NTPase"/>
</dbReference>
<protein>
    <submittedName>
        <fullName evidence="4">RJL, Ras superfamily GTPase</fullName>
    </submittedName>
</protein>
<dbReference type="PROSITE" id="PS51419">
    <property type="entry name" value="RAB"/>
    <property type="match status" value="1"/>
</dbReference>
<dbReference type="SMART" id="SM00173">
    <property type="entry name" value="RAS"/>
    <property type="match status" value="1"/>
</dbReference>
<dbReference type="InterPro" id="IPR050227">
    <property type="entry name" value="Rab"/>
</dbReference>
<evidence type="ECO:0000256" key="3">
    <source>
        <dbReference type="SAM" id="MobiDB-lite"/>
    </source>
</evidence>
<dbReference type="SMART" id="SM00174">
    <property type="entry name" value="RHO"/>
    <property type="match status" value="1"/>
</dbReference>